<organism evidence="4 5">
    <name type="scientific">Duganella margarita</name>
    <dbReference type="NCBI Taxonomy" id="2692170"/>
    <lineage>
        <taxon>Bacteria</taxon>
        <taxon>Pseudomonadati</taxon>
        <taxon>Pseudomonadota</taxon>
        <taxon>Betaproteobacteria</taxon>
        <taxon>Burkholderiales</taxon>
        <taxon>Oxalobacteraceae</taxon>
        <taxon>Telluria group</taxon>
        <taxon>Duganella</taxon>
    </lineage>
</organism>
<dbReference type="SUPFAM" id="SSF52172">
    <property type="entry name" value="CheY-like"/>
    <property type="match status" value="1"/>
</dbReference>
<dbReference type="PROSITE" id="PS51832">
    <property type="entry name" value="HD_GYP"/>
    <property type="match status" value="1"/>
</dbReference>
<dbReference type="CDD" id="cd00077">
    <property type="entry name" value="HDc"/>
    <property type="match status" value="1"/>
</dbReference>
<accession>A0ABW9WQ05</accession>
<dbReference type="InterPro" id="IPR003607">
    <property type="entry name" value="HD/PDEase_dom"/>
</dbReference>
<dbReference type="InterPro" id="IPR011006">
    <property type="entry name" value="CheY-like_superfamily"/>
</dbReference>
<dbReference type="InterPro" id="IPR052020">
    <property type="entry name" value="Cyclic_di-GMP/3'3'-cGAMP_PDE"/>
</dbReference>
<dbReference type="PANTHER" id="PTHR45228">
    <property type="entry name" value="CYCLIC DI-GMP PHOSPHODIESTERASE TM_0186-RELATED"/>
    <property type="match status" value="1"/>
</dbReference>
<evidence type="ECO:0000313" key="4">
    <source>
        <dbReference type="EMBL" id="MYN43321.1"/>
    </source>
</evidence>
<dbReference type="SMART" id="SM00448">
    <property type="entry name" value="REC"/>
    <property type="match status" value="1"/>
</dbReference>
<dbReference type="EMBL" id="WWCS01000042">
    <property type="protein sequence ID" value="MYN43321.1"/>
    <property type="molecule type" value="Genomic_DNA"/>
</dbReference>
<dbReference type="InterPro" id="IPR037522">
    <property type="entry name" value="HD_GYP_dom"/>
</dbReference>
<reference evidence="4 5" key="1">
    <citation type="submission" date="2019-12" db="EMBL/GenBank/DDBJ databases">
        <title>Novel species isolated from a subtropical stream in China.</title>
        <authorList>
            <person name="Lu H."/>
        </authorList>
    </citation>
    <scope>NUCLEOTIDE SEQUENCE [LARGE SCALE GENOMIC DNA]</scope>
    <source>
        <strain evidence="4 5">FT109W</strain>
    </source>
</reference>
<comment type="caution">
    <text evidence="4">The sequence shown here is derived from an EMBL/GenBank/DDBJ whole genome shotgun (WGS) entry which is preliminary data.</text>
</comment>
<feature type="domain" description="HD-GYP" evidence="3">
    <location>
        <begin position="146"/>
        <end position="343"/>
    </location>
</feature>
<dbReference type="Gene3D" id="1.10.3210.10">
    <property type="entry name" value="Hypothetical protein af1432"/>
    <property type="match status" value="1"/>
</dbReference>
<gene>
    <name evidence="4" type="ORF">GTP55_28660</name>
</gene>
<dbReference type="PANTHER" id="PTHR45228:SF1">
    <property type="entry name" value="CYCLIC DI-GMP PHOSPHODIESTERASE TM_0186"/>
    <property type="match status" value="1"/>
</dbReference>
<protein>
    <submittedName>
        <fullName evidence="4">Response regulator</fullName>
    </submittedName>
</protein>
<dbReference type="SMART" id="SM00471">
    <property type="entry name" value="HDc"/>
    <property type="match status" value="1"/>
</dbReference>
<keyword evidence="1" id="KW-0597">Phosphoprotein</keyword>
<feature type="modified residue" description="4-aspartylphosphate" evidence="1">
    <location>
        <position position="52"/>
    </location>
</feature>
<evidence type="ECO:0000256" key="1">
    <source>
        <dbReference type="PROSITE-ProRule" id="PRU00169"/>
    </source>
</evidence>
<proteinExistence type="predicted"/>
<keyword evidence="5" id="KW-1185">Reference proteome</keyword>
<dbReference type="Pfam" id="PF00072">
    <property type="entry name" value="Response_reg"/>
    <property type="match status" value="1"/>
</dbReference>
<dbReference type="PROSITE" id="PS50110">
    <property type="entry name" value="RESPONSE_REGULATORY"/>
    <property type="match status" value="1"/>
</dbReference>
<dbReference type="CDD" id="cd17551">
    <property type="entry name" value="REC_RpfG-like"/>
    <property type="match status" value="1"/>
</dbReference>
<evidence type="ECO:0000259" key="3">
    <source>
        <dbReference type="PROSITE" id="PS51832"/>
    </source>
</evidence>
<dbReference type="SUPFAM" id="SSF109604">
    <property type="entry name" value="HD-domain/PDEase-like"/>
    <property type="match status" value="1"/>
</dbReference>
<dbReference type="Gene3D" id="3.40.50.2300">
    <property type="match status" value="1"/>
</dbReference>
<dbReference type="Proteomes" id="UP000466332">
    <property type="component" value="Unassembled WGS sequence"/>
</dbReference>
<feature type="domain" description="Response regulatory" evidence="2">
    <location>
        <begin position="2"/>
        <end position="119"/>
    </location>
</feature>
<dbReference type="InterPro" id="IPR001789">
    <property type="entry name" value="Sig_transdc_resp-reg_receiver"/>
</dbReference>
<dbReference type="RefSeq" id="WP_161048167.1">
    <property type="nucleotide sequence ID" value="NZ_WWCS01000042.1"/>
</dbReference>
<dbReference type="Pfam" id="PF13487">
    <property type="entry name" value="HD_5"/>
    <property type="match status" value="1"/>
</dbReference>
<name>A0ABW9WQ05_9BURK</name>
<evidence type="ECO:0000259" key="2">
    <source>
        <dbReference type="PROSITE" id="PS50110"/>
    </source>
</evidence>
<evidence type="ECO:0000313" key="5">
    <source>
        <dbReference type="Proteomes" id="UP000466332"/>
    </source>
</evidence>
<sequence length="352" mass="38002">MKVLVVDDNQMNLDLFCHMLSMLDDADPLPMGTAAEALAWCAYRTPDLVVVDYMMPGMDGLEFLRRFRLLPGKREVPVVMVTADTELKVRHEALRLSANDFLTKPVNSIEFNVRIGNLLALRRAQRQLAARADSLAEAVSKATAAVVAREHEAIHRLSRAAEFRDSDTGSHLQRMAAYARVIAAGLGLSVAECDLLAEAAPMHDIGKVGIPDAILLKQGALDPDERAVIQRHPQIGADILAGSESPLLQAGAVIAISHHERYDGGGYPHGLAGVAIPLFGRIVAVADVFDALTTARPYKPAWPLARALDYLRAEKGRHFDPLCVDALLAELPELLAIQQSVVLPQAGAASVA</sequence>